<dbReference type="Proteomes" id="UP000005808">
    <property type="component" value="Unassembled WGS sequence"/>
</dbReference>
<accession>H1RZQ8</accession>
<dbReference type="EMBL" id="AHJE01000012">
    <property type="protein sequence ID" value="EHP44124.1"/>
    <property type="molecule type" value="Genomic_DNA"/>
</dbReference>
<dbReference type="Pfam" id="PF00571">
    <property type="entry name" value="CBS"/>
    <property type="match status" value="2"/>
</dbReference>
<gene>
    <name evidence="5" type="ORF">OR16_04037</name>
</gene>
<reference evidence="5 6" key="1">
    <citation type="journal article" date="2012" name="J. Bacteriol.">
        <title>De Novo Genome Project of Cupriavidus basilensis OR16.</title>
        <authorList>
            <person name="Cserhati M."/>
            <person name="Kriszt B."/>
            <person name="Szoboszlay S."/>
            <person name="Toth A."/>
            <person name="Szabo I."/>
            <person name="Tancsics A."/>
            <person name="Nagy I."/>
            <person name="Horvath B."/>
            <person name="Nagy I."/>
            <person name="Kukolya J."/>
        </authorList>
    </citation>
    <scope>NUCLEOTIDE SEQUENCE [LARGE SCALE GENOMIC DNA]</scope>
    <source>
        <strain evidence="5 6">OR16</strain>
    </source>
</reference>
<dbReference type="InterPro" id="IPR000644">
    <property type="entry name" value="CBS_dom"/>
</dbReference>
<sequence length="171" mass="18125">MLAALLNPTDYRLENAMMQSPSTVPCAPRRVADVMTRGPAYLNSDETILLAAQLMADLQVGALPICDGGRLIGMLTDRDITIRSTASGQTPGAARVGDAMTADVKWCTEGESLEIAQHKMEAARVRRLPVVDQDHHLVGIVSLGDLASKTGDSRDSGRTLASISTPSAPAR</sequence>
<protein>
    <recommendedName>
        <fullName evidence="4">CBS domain-containing protein</fullName>
    </recommendedName>
</protein>
<evidence type="ECO:0000256" key="3">
    <source>
        <dbReference type="SAM" id="MobiDB-lite"/>
    </source>
</evidence>
<dbReference type="PROSITE" id="PS51371">
    <property type="entry name" value="CBS"/>
    <property type="match status" value="2"/>
</dbReference>
<evidence type="ECO:0000256" key="2">
    <source>
        <dbReference type="PROSITE-ProRule" id="PRU00703"/>
    </source>
</evidence>
<name>H1RZQ8_9BURK</name>
<keyword evidence="1 2" id="KW-0129">CBS domain</keyword>
<dbReference type="PANTHER" id="PTHR43080:SF2">
    <property type="entry name" value="CBS DOMAIN-CONTAINING PROTEIN"/>
    <property type="match status" value="1"/>
</dbReference>
<dbReference type="SUPFAM" id="SSF54631">
    <property type="entry name" value="CBS-domain pair"/>
    <property type="match status" value="1"/>
</dbReference>
<dbReference type="Gene3D" id="3.10.580.10">
    <property type="entry name" value="CBS-domain"/>
    <property type="match status" value="1"/>
</dbReference>
<evidence type="ECO:0000313" key="6">
    <source>
        <dbReference type="Proteomes" id="UP000005808"/>
    </source>
</evidence>
<feature type="compositionally biased region" description="Polar residues" evidence="3">
    <location>
        <begin position="159"/>
        <end position="171"/>
    </location>
</feature>
<comment type="caution">
    <text evidence="5">The sequence shown here is derived from an EMBL/GenBank/DDBJ whole genome shotgun (WGS) entry which is preliminary data.</text>
</comment>
<dbReference type="SMART" id="SM00116">
    <property type="entry name" value="CBS"/>
    <property type="match status" value="2"/>
</dbReference>
<dbReference type="InterPro" id="IPR051257">
    <property type="entry name" value="Diverse_CBS-Domain"/>
</dbReference>
<evidence type="ECO:0000259" key="4">
    <source>
        <dbReference type="PROSITE" id="PS51371"/>
    </source>
</evidence>
<dbReference type="PATRIC" id="fig|1127483.3.peg.814"/>
<feature type="domain" description="CBS" evidence="4">
    <location>
        <begin position="100"/>
        <end position="156"/>
    </location>
</feature>
<dbReference type="AlphaFoldDB" id="H1RZQ8"/>
<evidence type="ECO:0000256" key="1">
    <source>
        <dbReference type="ARBA" id="ARBA00023122"/>
    </source>
</evidence>
<feature type="domain" description="CBS" evidence="4">
    <location>
        <begin position="35"/>
        <end position="90"/>
    </location>
</feature>
<dbReference type="CDD" id="cd04622">
    <property type="entry name" value="CBS_pair_HRP1_like"/>
    <property type="match status" value="1"/>
</dbReference>
<dbReference type="PANTHER" id="PTHR43080">
    <property type="entry name" value="CBS DOMAIN-CONTAINING PROTEIN CBSX3, MITOCHONDRIAL"/>
    <property type="match status" value="1"/>
</dbReference>
<feature type="region of interest" description="Disordered" evidence="3">
    <location>
        <begin position="149"/>
        <end position="171"/>
    </location>
</feature>
<organism evidence="5 6">
    <name type="scientific">Cupriavidus basilensis OR16</name>
    <dbReference type="NCBI Taxonomy" id="1127483"/>
    <lineage>
        <taxon>Bacteria</taxon>
        <taxon>Pseudomonadati</taxon>
        <taxon>Pseudomonadota</taxon>
        <taxon>Betaproteobacteria</taxon>
        <taxon>Burkholderiales</taxon>
        <taxon>Burkholderiaceae</taxon>
        <taxon>Cupriavidus</taxon>
    </lineage>
</organism>
<dbReference type="InterPro" id="IPR046342">
    <property type="entry name" value="CBS_dom_sf"/>
</dbReference>
<proteinExistence type="predicted"/>
<evidence type="ECO:0000313" key="5">
    <source>
        <dbReference type="EMBL" id="EHP44124.1"/>
    </source>
</evidence>